<protein>
    <submittedName>
        <fullName evidence="2">Uncharacterized protein</fullName>
    </submittedName>
</protein>
<feature type="region of interest" description="Disordered" evidence="1">
    <location>
        <begin position="138"/>
        <end position="158"/>
    </location>
</feature>
<sequence length="158" mass="15856">MEVVVLDEASPAQPVGVEEVAEPIEGKVQEGESSAQPPPSESFHRPGKGPTYVLPSSRGGESGLRGAAVGGELEVRATEGLTADWAETEGGLVLRWSRPGGGSTGRPGRLNGVCSSGRSALLAEVTRLVGIRGSVQAGGQRATAATVEGAGQGVGSRG</sequence>
<name>A0A5P1F3Z6_ASPOF</name>
<evidence type="ECO:0000313" key="2">
    <source>
        <dbReference type="EMBL" id="ONK73088.1"/>
    </source>
</evidence>
<evidence type="ECO:0000256" key="1">
    <source>
        <dbReference type="SAM" id="MobiDB-lite"/>
    </source>
</evidence>
<dbReference type="Proteomes" id="UP000243459">
    <property type="component" value="Chromosome 4"/>
</dbReference>
<organism evidence="2 3">
    <name type="scientific">Asparagus officinalis</name>
    <name type="common">Garden asparagus</name>
    <dbReference type="NCBI Taxonomy" id="4686"/>
    <lineage>
        <taxon>Eukaryota</taxon>
        <taxon>Viridiplantae</taxon>
        <taxon>Streptophyta</taxon>
        <taxon>Embryophyta</taxon>
        <taxon>Tracheophyta</taxon>
        <taxon>Spermatophyta</taxon>
        <taxon>Magnoliopsida</taxon>
        <taxon>Liliopsida</taxon>
        <taxon>Asparagales</taxon>
        <taxon>Asparagaceae</taxon>
        <taxon>Asparagoideae</taxon>
        <taxon>Asparagus</taxon>
    </lineage>
</organism>
<reference evidence="3" key="1">
    <citation type="journal article" date="2017" name="Nat. Commun.">
        <title>The asparagus genome sheds light on the origin and evolution of a young Y chromosome.</title>
        <authorList>
            <person name="Harkess A."/>
            <person name="Zhou J."/>
            <person name="Xu C."/>
            <person name="Bowers J.E."/>
            <person name="Van der Hulst R."/>
            <person name="Ayyampalayam S."/>
            <person name="Mercati F."/>
            <person name="Riccardi P."/>
            <person name="McKain M.R."/>
            <person name="Kakrana A."/>
            <person name="Tang H."/>
            <person name="Ray J."/>
            <person name="Groenendijk J."/>
            <person name="Arikit S."/>
            <person name="Mathioni S.M."/>
            <person name="Nakano M."/>
            <person name="Shan H."/>
            <person name="Telgmann-Rauber A."/>
            <person name="Kanno A."/>
            <person name="Yue Z."/>
            <person name="Chen H."/>
            <person name="Li W."/>
            <person name="Chen Y."/>
            <person name="Xu X."/>
            <person name="Zhang Y."/>
            <person name="Luo S."/>
            <person name="Chen H."/>
            <person name="Gao J."/>
            <person name="Mao Z."/>
            <person name="Pires J.C."/>
            <person name="Luo M."/>
            <person name="Kudrna D."/>
            <person name="Wing R.A."/>
            <person name="Meyers B.C."/>
            <person name="Yi K."/>
            <person name="Kong H."/>
            <person name="Lavrijsen P."/>
            <person name="Sunseri F."/>
            <person name="Falavigna A."/>
            <person name="Ye Y."/>
            <person name="Leebens-Mack J.H."/>
            <person name="Chen G."/>
        </authorList>
    </citation>
    <scope>NUCLEOTIDE SEQUENCE [LARGE SCALE GENOMIC DNA]</scope>
    <source>
        <strain evidence="3">cv. DH0086</strain>
    </source>
</reference>
<proteinExistence type="predicted"/>
<dbReference type="AlphaFoldDB" id="A0A5P1F3Z6"/>
<gene>
    <name evidence="2" type="ORF">A4U43_C04F27040</name>
</gene>
<dbReference type="EMBL" id="CM007384">
    <property type="protein sequence ID" value="ONK73088.1"/>
    <property type="molecule type" value="Genomic_DNA"/>
</dbReference>
<accession>A0A5P1F3Z6</accession>
<dbReference type="Gramene" id="ONK73088">
    <property type="protein sequence ID" value="ONK73088"/>
    <property type="gene ID" value="A4U43_C04F27040"/>
</dbReference>
<keyword evidence="3" id="KW-1185">Reference proteome</keyword>
<feature type="region of interest" description="Disordered" evidence="1">
    <location>
        <begin position="1"/>
        <end position="66"/>
    </location>
</feature>
<evidence type="ECO:0000313" key="3">
    <source>
        <dbReference type="Proteomes" id="UP000243459"/>
    </source>
</evidence>